<dbReference type="HOGENOM" id="CLU_159495_0_0_1"/>
<accession>A0A0C2YN60</accession>
<organism evidence="1 2">
    <name type="scientific">Scleroderma citrinum Foug A</name>
    <dbReference type="NCBI Taxonomy" id="1036808"/>
    <lineage>
        <taxon>Eukaryota</taxon>
        <taxon>Fungi</taxon>
        <taxon>Dikarya</taxon>
        <taxon>Basidiomycota</taxon>
        <taxon>Agaricomycotina</taxon>
        <taxon>Agaricomycetes</taxon>
        <taxon>Agaricomycetidae</taxon>
        <taxon>Boletales</taxon>
        <taxon>Sclerodermatineae</taxon>
        <taxon>Sclerodermataceae</taxon>
        <taxon>Scleroderma</taxon>
    </lineage>
</organism>
<keyword evidence="2" id="KW-1185">Reference proteome</keyword>
<evidence type="ECO:0000313" key="2">
    <source>
        <dbReference type="Proteomes" id="UP000053989"/>
    </source>
</evidence>
<feature type="non-terminal residue" evidence="1">
    <location>
        <position position="87"/>
    </location>
</feature>
<dbReference type="AlphaFoldDB" id="A0A0C2YN60"/>
<dbReference type="EMBL" id="KN822280">
    <property type="protein sequence ID" value="KIM51158.1"/>
    <property type="molecule type" value="Genomic_DNA"/>
</dbReference>
<sequence>MCHERPSMSTSFPSIWLPRVSFDAQLARFILAFIGHDRTGRRTFTGKNRNVYRSISMFSRDDIVVGGLPIAGLLPPPQRAFWERRLT</sequence>
<name>A0A0C2YN60_9AGAM</name>
<evidence type="ECO:0000313" key="1">
    <source>
        <dbReference type="EMBL" id="KIM51158.1"/>
    </source>
</evidence>
<reference evidence="2" key="2">
    <citation type="submission" date="2015-01" db="EMBL/GenBank/DDBJ databases">
        <title>Evolutionary Origins and Diversification of the Mycorrhizal Mutualists.</title>
        <authorList>
            <consortium name="DOE Joint Genome Institute"/>
            <consortium name="Mycorrhizal Genomics Consortium"/>
            <person name="Kohler A."/>
            <person name="Kuo A."/>
            <person name="Nagy L.G."/>
            <person name="Floudas D."/>
            <person name="Copeland A."/>
            <person name="Barry K.W."/>
            <person name="Cichocki N."/>
            <person name="Veneault-Fourrey C."/>
            <person name="LaButti K."/>
            <person name="Lindquist E.A."/>
            <person name="Lipzen A."/>
            <person name="Lundell T."/>
            <person name="Morin E."/>
            <person name="Murat C."/>
            <person name="Riley R."/>
            <person name="Ohm R."/>
            <person name="Sun H."/>
            <person name="Tunlid A."/>
            <person name="Henrissat B."/>
            <person name="Grigoriev I.V."/>
            <person name="Hibbett D.S."/>
            <person name="Martin F."/>
        </authorList>
    </citation>
    <scope>NUCLEOTIDE SEQUENCE [LARGE SCALE GENOMIC DNA]</scope>
    <source>
        <strain evidence="2">Foug A</strain>
    </source>
</reference>
<reference evidence="1 2" key="1">
    <citation type="submission" date="2014-04" db="EMBL/GenBank/DDBJ databases">
        <authorList>
            <consortium name="DOE Joint Genome Institute"/>
            <person name="Kuo A."/>
            <person name="Kohler A."/>
            <person name="Nagy L.G."/>
            <person name="Floudas D."/>
            <person name="Copeland A."/>
            <person name="Barry K.W."/>
            <person name="Cichocki N."/>
            <person name="Veneault-Fourrey C."/>
            <person name="LaButti K."/>
            <person name="Lindquist E.A."/>
            <person name="Lipzen A."/>
            <person name="Lundell T."/>
            <person name="Morin E."/>
            <person name="Murat C."/>
            <person name="Sun H."/>
            <person name="Tunlid A."/>
            <person name="Henrissat B."/>
            <person name="Grigoriev I.V."/>
            <person name="Hibbett D.S."/>
            <person name="Martin F."/>
            <person name="Nordberg H.P."/>
            <person name="Cantor M.N."/>
            <person name="Hua S.X."/>
        </authorList>
    </citation>
    <scope>NUCLEOTIDE SEQUENCE [LARGE SCALE GENOMIC DNA]</scope>
    <source>
        <strain evidence="1 2">Foug A</strain>
    </source>
</reference>
<proteinExistence type="predicted"/>
<dbReference type="Proteomes" id="UP000053989">
    <property type="component" value="Unassembled WGS sequence"/>
</dbReference>
<protein>
    <submittedName>
        <fullName evidence="1">Uncharacterized protein</fullName>
    </submittedName>
</protein>
<gene>
    <name evidence="1" type="ORF">SCLCIDRAFT_1224795</name>
</gene>
<dbReference type="InParanoid" id="A0A0C2YN60"/>